<evidence type="ECO:0000256" key="3">
    <source>
        <dbReference type="PROSITE-ProRule" id="PRU00339"/>
    </source>
</evidence>
<organism evidence="4">
    <name type="scientific">Candidatus Electrothrix aestuarii</name>
    <dbReference type="NCBI Taxonomy" id="3062594"/>
    <lineage>
        <taxon>Bacteria</taxon>
        <taxon>Pseudomonadati</taxon>
        <taxon>Thermodesulfobacteriota</taxon>
        <taxon>Desulfobulbia</taxon>
        <taxon>Desulfobulbales</taxon>
        <taxon>Desulfobulbaceae</taxon>
        <taxon>Candidatus Electrothrix</taxon>
    </lineage>
</organism>
<accession>A0AAU8LQ88</accession>
<dbReference type="AlphaFoldDB" id="A0AAU8LQ88"/>
<protein>
    <submittedName>
        <fullName evidence="4">Tetratricopeptide repeat protein</fullName>
    </submittedName>
</protein>
<dbReference type="InterPro" id="IPR011990">
    <property type="entry name" value="TPR-like_helical_dom_sf"/>
</dbReference>
<gene>
    <name evidence="4" type="ORF">Q3M24_15245</name>
</gene>
<dbReference type="PROSITE" id="PS50005">
    <property type="entry name" value="TPR"/>
    <property type="match status" value="1"/>
</dbReference>
<dbReference type="SMART" id="SM00028">
    <property type="entry name" value="TPR"/>
    <property type="match status" value="1"/>
</dbReference>
<dbReference type="SUPFAM" id="SSF48452">
    <property type="entry name" value="TPR-like"/>
    <property type="match status" value="1"/>
</dbReference>
<dbReference type="Pfam" id="PF07719">
    <property type="entry name" value="TPR_2"/>
    <property type="match status" value="1"/>
</dbReference>
<keyword evidence="2 3" id="KW-0802">TPR repeat</keyword>
<proteinExistence type="predicted"/>
<dbReference type="Gene3D" id="1.25.40.10">
    <property type="entry name" value="Tetratricopeptide repeat domain"/>
    <property type="match status" value="1"/>
</dbReference>
<name>A0AAU8LQ88_9BACT</name>
<reference evidence="4" key="1">
    <citation type="journal article" date="2024" name="Syst. Appl. Microbiol.">
        <title>First single-strain enrichments of Electrothrix cable bacteria, description of E. aestuarii sp. nov. and E. rattekaaiensis sp. nov., and proposal of a cable bacteria taxonomy following the rules of the SeqCode.</title>
        <authorList>
            <person name="Plum-Jensen L.E."/>
            <person name="Schramm A."/>
            <person name="Marshall I.P.G."/>
        </authorList>
    </citation>
    <scope>NUCLEOTIDE SEQUENCE</scope>
    <source>
        <strain evidence="4">Rat1</strain>
    </source>
</reference>
<feature type="repeat" description="TPR" evidence="3">
    <location>
        <begin position="13"/>
        <end position="46"/>
    </location>
</feature>
<dbReference type="InterPro" id="IPR013105">
    <property type="entry name" value="TPR_2"/>
</dbReference>
<dbReference type="EMBL" id="CP159373">
    <property type="protein sequence ID" value="XCN71655.1"/>
    <property type="molecule type" value="Genomic_DNA"/>
</dbReference>
<dbReference type="InterPro" id="IPR019734">
    <property type="entry name" value="TPR_rpt"/>
</dbReference>
<keyword evidence="1" id="KW-0677">Repeat</keyword>
<dbReference type="KEGG" id="eaj:Q3M24_15245"/>
<reference evidence="4" key="2">
    <citation type="submission" date="2024-06" db="EMBL/GenBank/DDBJ databases">
        <authorList>
            <person name="Plum-Jensen L.E."/>
            <person name="Schramm A."/>
            <person name="Marshall I.P.G."/>
        </authorList>
    </citation>
    <scope>NUCLEOTIDE SEQUENCE</scope>
    <source>
        <strain evidence="4">Rat1</strain>
    </source>
</reference>
<evidence type="ECO:0000256" key="2">
    <source>
        <dbReference type="ARBA" id="ARBA00022803"/>
    </source>
</evidence>
<evidence type="ECO:0000313" key="4">
    <source>
        <dbReference type="EMBL" id="XCN71655.1"/>
    </source>
</evidence>
<evidence type="ECO:0000256" key="1">
    <source>
        <dbReference type="ARBA" id="ARBA00022737"/>
    </source>
</evidence>
<sequence>MLQVALRYLPDYVPFHILLGEIYLKKGKKELAIKQYEQAAVLDPENSEIQRRVKVLRVK</sequence>